<sequence>MNMIGVNVCFSKSDYQSAKLENCLIEIDHLRGFVRFPNLDSDDLDKIEWLSNRYPVRPGVKEGQFRIERRSAVDQATDFASVANDLIDARMQIIHTKGFKTQEAYEVLGYCERYELRYYGPNSWPSAAGWKVLSRSDVPIVPGIAITYRPDLCIPVYRFPKTTEAKRCSRTVSKLAHLCVGEQDFRLDLHIVNPSSWNFAPKGGKFWYGQTFLPMSYLGEALQRLIFAGFQIRSEVGGSPLFGPYTDFPIE</sequence>
<accession>A0A927IIS3</accession>
<dbReference type="Proteomes" id="UP000622317">
    <property type="component" value="Unassembled WGS sequence"/>
</dbReference>
<reference evidence="1" key="1">
    <citation type="submission" date="2020-09" db="EMBL/GenBank/DDBJ databases">
        <title>Pelagicoccus enzymogenes sp. nov. with an EPS production, isolated from marine sediment.</title>
        <authorList>
            <person name="Feng X."/>
        </authorList>
    </citation>
    <scope>NUCLEOTIDE SEQUENCE</scope>
    <source>
        <strain evidence="1">NFK12</strain>
    </source>
</reference>
<evidence type="ECO:0000313" key="2">
    <source>
        <dbReference type="Proteomes" id="UP000622317"/>
    </source>
</evidence>
<dbReference type="RefSeq" id="WP_191618165.1">
    <property type="nucleotide sequence ID" value="NZ_JACYFG010000038.1"/>
</dbReference>
<dbReference type="EMBL" id="JACYFG010000038">
    <property type="protein sequence ID" value="MBD5781063.1"/>
    <property type="molecule type" value="Genomic_DNA"/>
</dbReference>
<organism evidence="1 2">
    <name type="scientific">Pelagicoccus enzymogenes</name>
    <dbReference type="NCBI Taxonomy" id="2773457"/>
    <lineage>
        <taxon>Bacteria</taxon>
        <taxon>Pseudomonadati</taxon>
        <taxon>Verrucomicrobiota</taxon>
        <taxon>Opitutia</taxon>
        <taxon>Puniceicoccales</taxon>
        <taxon>Pelagicoccaceae</taxon>
        <taxon>Pelagicoccus</taxon>
    </lineage>
</organism>
<keyword evidence="2" id="KW-1185">Reference proteome</keyword>
<dbReference type="AlphaFoldDB" id="A0A927IIS3"/>
<evidence type="ECO:0000313" key="1">
    <source>
        <dbReference type="EMBL" id="MBD5781063.1"/>
    </source>
</evidence>
<name>A0A927IIS3_9BACT</name>
<proteinExistence type="predicted"/>
<gene>
    <name evidence="1" type="ORF">IEN85_16305</name>
</gene>
<protein>
    <submittedName>
        <fullName evidence="1">Uncharacterized protein</fullName>
    </submittedName>
</protein>
<comment type="caution">
    <text evidence="1">The sequence shown here is derived from an EMBL/GenBank/DDBJ whole genome shotgun (WGS) entry which is preliminary data.</text>
</comment>